<dbReference type="Gene3D" id="1.25.40.10">
    <property type="entry name" value="Tetratricopeptide repeat domain"/>
    <property type="match status" value="1"/>
</dbReference>
<accession>A0ABR9CY07</accession>
<gene>
    <name evidence="3" type="ORF">IE877_07720</name>
</gene>
<feature type="signal peptide" evidence="2">
    <location>
        <begin position="1"/>
        <end position="26"/>
    </location>
</feature>
<evidence type="ECO:0000256" key="1">
    <source>
        <dbReference type="PROSITE-ProRule" id="PRU00339"/>
    </source>
</evidence>
<dbReference type="RefSeq" id="WP_192374109.1">
    <property type="nucleotide sequence ID" value="NZ_CAJHIV010000001.1"/>
</dbReference>
<reference evidence="3 4" key="1">
    <citation type="submission" date="2020-09" db="EMBL/GenBank/DDBJ databases">
        <title>Methylomonas albis sp. nov. and Methylomonas fluvii sp. nov.: Two cold-adapted methanotrophs from the River Elbe and an amended description of Methylovulum psychrotolerans strain Eb1.</title>
        <authorList>
            <person name="Bussmann I.K."/>
            <person name="Klings K.-W."/>
            <person name="Warnstedt J."/>
            <person name="Hoppert M."/>
            <person name="Saborowski A."/>
            <person name="Horn F."/>
            <person name="Liebner S."/>
        </authorList>
    </citation>
    <scope>NUCLEOTIDE SEQUENCE [LARGE SCALE GENOMIC DNA]</scope>
    <source>
        <strain evidence="3 4">EbA</strain>
    </source>
</reference>
<proteinExistence type="predicted"/>
<dbReference type="InterPro" id="IPR011990">
    <property type="entry name" value="TPR-like_helical_dom_sf"/>
</dbReference>
<feature type="chain" id="PRO_5046698427" evidence="2">
    <location>
        <begin position="27"/>
        <end position="197"/>
    </location>
</feature>
<name>A0ABR9CY07_9GAMM</name>
<dbReference type="InterPro" id="IPR019734">
    <property type="entry name" value="TPR_rpt"/>
</dbReference>
<dbReference type="EMBL" id="JACXSS010000001">
    <property type="protein sequence ID" value="MBD9355769.1"/>
    <property type="molecule type" value="Genomic_DNA"/>
</dbReference>
<keyword evidence="1" id="KW-0802">TPR repeat</keyword>
<dbReference type="SUPFAM" id="SSF48452">
    <property type="entry name" value="TPR-like"/>
    <property type="match status" value="1"/>
</dbReference>
<feature type="repeat" description="TPR" evidence="1">
    <location>
        <begin position="118"/>
        <end position="151"/>
    </location>
</feature>
<sequence length="197" mass="22465">MKKLLSNTIKVFILISYFMLIPKAKADFPATDLDYLGLPTYCKEMHQKGNQGTARALQWEKRLAGNGGIHHYCAGLFTYNIAWKISNKDERIYKLKQAAGEMSYPLEHGIAPNFVLLPKMYYDIAKALEGAEDYKSAIELYKKSIEINPKIWLSYAALSDLQVKLNRPKEAIDTLQKGLEKKPDSKPLLKRLAKLKK</sequence>
<dbReference type="SMART" id="SM00028">
    <property type="entry name" value="TPR"/>
    <property type="match status" value="2"/>
</dbReference>
<keyword evidence="4" id="KW-1185">Reference proteome</keyword>
<evidence type="ECO:0000313" key="4">
    <source>
        <dbReference type="Proteomes" id="UP000652176"/>
    </source>
</evidence>
<keyword evidence="2" id="KW-0732">Signal</keyword>
<protein>
    <submittedName>
        <fullName evidence="3">Tetratricopeptide repeat protein</fullName>
    </submittedName>
</protein>
<evidence type="ECO:0000313" key="3">
    <source>
        <dbReference type="EMBL" id="MBD9355769.1"/>
    </source>
</evidence>
<dbReference type="PROSITE" id="PS50005">
    <property type="entry name" value="TPR"/>
    <property type="match status" value="1"/>
</dbReference>
<evidence type="ECO:0000256" key="2">
    <source>
        <dbReference type="SAM" id="SignalP"/>
    </source>
</evidence>
<organism evidence="3 4">
    <name type="scientific">Methylomonas albis</name>
    <dbReference type="NCBI Taxonomy" id="1854563"/>
    <lineage>
        <taxon>Bacteria</taxon>
        <taxon>Pseudomonadati</taxon>
        <taxon>Pseudomonadota</taxon>
        <taxon>Gammaproteobacteria</taxon>
        <taxon>Methylococcales</taxon>
        <taxon>Methylococcaceae</taxon>
        <taxon>Methylomonas</taxon>
    </lineage>
</organism>
<comment type="caution">
    <text evidence="3">The sequence shown here is derived from an EMBL/GenBank/DDBJ whole genome shotgun (WGS) entry which is preliminary data.</text>
</comment>
<dbReference type="Proteomes" id="UP000652176">
    <property type="component" value="Unassembled WGS sequence"/>
</dbReference>
<dbReference type="Pfam" id="PF14559">
    <property type="entry name" value="TPR_19"/>
    <property type="match status" value="1"/>
</dbReference>